<evidence type="ECO:0000313" key="1">
    <source>
        <dbReference type="EMBL" id="QDU34824.1"/>
    </source>
</evidence>
<protein>
    <submittedName>
        <fullName evidence="1">Uncharacterized protein</fullName>
    </submittedName>
</protein>
<dbReference type="Proteomes" id="UP000317369">
    <property type="component" value="Chromosome"/>
</dbReference>
<dbReference type="RefSeq" id="WP_145079216.1">
    <property type="nucleotide sequence ID" value="NZ_CP036425.1"/>
</dbReference>
<dbReference type="EMBL" id="CP036425">
    <property type="protein sequence ID" value="QDU34824.1"/>
    <property type="molecule type" value="Genomic_DNA"/>
</dbReference>
<dbReference type="OrthoDB" id="9996884at2"/>
<organism evidence="1 2">
    <name type="scientific">Poriferisphaera corsica</name>
    <dbReference type="NCBI Taxonomy" id="2528020"/>
    <lineage>
        <taxon>Bacteria</taxon>
        <taxon>Pseudomonadati</taxon>
        <taxon>Planctomycetota</taxon>
        <taxon>Phycisphaerae</taxon>
        <taxon>Phycisphaerales</taxon>
        <taxon>Phycisphaeraceae</taxon>
        <taxon>Poriferisphaera</taxon>
    </lineage>
</organism>
<proteinExistence type="predicted"/>
<gene>
    <name evidence="1" type="ORF">KS4_29000</name>
</gene>
<dbReference type="KEGG" id="pcor:KS4_29000"/>
<name>A0A517YX68_9BACT</name>
<reference evidence="1 2" key="1">
    <citation type="submission" date="2019-02" db="EMBL/GenBank/DDBJ databases">
        <title>Deep-cultivation of Planctomycetes and their phenomic and genomic characterization uncovers novel biology.</title>
        <authorList>
            <person name="Wiegand S."/>
            <person name="Jogler M."/>
            <person name="Boedeker C."/>
            <person name="Pinto D."/>
            <person name="Vollmers J."/>
            <person name="Rivas-Marin E."/>
            <person name="Kohn T."/>
            <person name="Peeters S.H."/>
            <person name="Heuer A."/>
            <person name="Rast P."/>
            <person name="Oberbeckmann S."/>
            <person name="Bunk B."/>
            <person name="Jeske O."/>
            <person name="Meyerdierks A."/>
            <person name="Storesund J.E."/>
            <person name="Kallscheuer N."/>
            <person name="Luecker S."/>
            <person name="Lage O.M."/>
            <person name="Pohl T."/>
            <person name="Merkel B.J."/>
            <person name="Hornburger P."/>
            <person name="Mueller R.-W."/>
            <person name="Bruemmer F."/>
            <person name="Labrenz M."/>
            <person name="Spormann A.M."/>
            <person name="Op den Camp H."/>
            <person name="Overmann J."/>
            <person name="Amann R."/>
            <person name="Jetten M.S.M."/>
            <person name="Mascher T."/>
            <person name="Medema M.H."/>
            <person name="Devos D.P."/>
            <person name="Kaster A.-K."/>
            <person name="Ovreas L."/>
            <person name="Rohde M."/>
            <person name="Galperin M.Y."/>
            <person name="Jogler C."/>
        </authorList>
    </citation>
    <scope>NUCLEOTIDE SEQUENCE [LARGE SCALE GENOMIC DNA]</scope>
    <source>
        <strain evidence="1 2">KS4</strain>
    </source>
</reference>
<keyword evidence="2" id="KW-1185">Reference proteome</keyword>
<accession>A0A517YX68</accession>
<sequence length="75" mass="8294">MQLQEALNLIHQKFVNESQGKEEESVSAKYFEAFEKFPAVMETASQIFAAQIIAQNIQQQQAAGQGEAPSPIQTP</sequence>
<dbReference type="AlphaFoldDB" id="A0A517YX68"/>
<evidence type="ECO:0000313" key="2">
    <source>
        <dbReference type="Proteomes" id="UP000317369"/>
    </source>
</evidence>